<organism evidence="3 4">
    <name type="scientific">Novacetimonas pomaceti</name>
    <dbReference type="NCBI Taxonomy" id="2021998"/>
    <lineage>
        <taxon>Bacteria</taxon>
        <taxon>Pseudomonadati</taxon>
        <taxon>Pseudomonadota</taxon>
        <taxon>Alphaproteobacteria</taxon>
        <taxon>Acetobacterales</taxon>
        <taxon>Acetobacteraceae</taxon>
        <taxon>Novacetimonas</taxon>
    </lineage>
</organism>
<dbReference type="Proteomes" id="UP000247609">
    <property type="component" value="Unassembled WGS sequence"/>
</dbReference>
<dbReference type="SMART" id="SM00014">
    <property type="entry name" value="acidPPc"/>
    <property type="match status" value="1"/>
</dbReference>
<evidence type="ECO:0000313" key="4">
    <source>
        <dbReference type="Proteomes" id="UP000247609"/>
    </source>
</evidence>
<comment type="caution">
    <text evidence="3">The sequence shown here is derived from an EMBL/GenBank/DDBJ whole genome shotgun (WGS) entry which is preliminary data.</text>
</comment>
<dbReference type="SUPFAM" id="SSF48317">
    <property type="entry name" value="Acid phosphatase/Vanadium-dependent haloperoxidase"/>
    <property type="match status" value="1"/>
</dbReference>
<dbReference type="InterPro" id="IPR036938">
    <property type="entry name" value="PAP2/HPO_sf"/>
</dbReference>
<dbReference type="InterPro" id="IPR001011">
    <property type="entry name" value="Acid_Pase_classA_bac"/>
</dbReference>
<evidence type="ECO:0000256" key="1">
    <source>
        <dbReference type="SAM" id="MobiDB-lite"/>
    </source>
</evidence>
<name>A0A318QCN6_9PROT</name>
<dbReference type="InterPro" id="IPR000326">
    <property type="entry name" value="PAP2/HPO"/>
</dbReference>
<sequence>MGRGFPHGRAWRGGTRGIVGACVLMGGIAAGASPGWAHRAAPPPPGPALPDGRIFLPPPPPAETAGSAADASIFADTRVLENSERWKLAQRDARHGVGHMLAAFSCAAGFTLTPAHLPHLEALLSRMEARVEPVIEQEKAQWNRPRPYSAIELPLCVAERGEVARTPSYPSAYATLGWITGSVLSDILPERTAQIMQRARVYGESRVICGVHWRSDVTAGWMNGAVLYTAMRQEADFARELDAARTEVTNLRDHPPAHVTPPDRGECAQEEDAAAHTPQ</sequence>
<feature type="domain" description="Phosphatidic acid phosphatase type 2/haloperoxidase" evidence="2">
    <location>
        <begin position="122"/>
        <end position="232"/>
    </location>
</feature>
<accession>A0A318QCN6</accession>
<dbReference type="AlphaFoldDB" id="A0A318QCN6"/>
<evidence type="ECO:0000259" key="2">
    <source>
        <dbReference type="SMART" id="SM00014"/>
    </source>
</evidence>
<dbReference type="Pfam" id="PF01569">
    <property type="entry name" value="PAP2"/>
    <property type="match status" value="1"/>
</dbReference>
<proteinExistence type="predicted"/>
<feature type="compositionally biased region" description="Basic and acidic residues" evidence="1">
    <location>
        <begin position="249"/>
        <end position="267"/>
    </location>
</feature>
<reference evidence="3 4" key="1">
    <citation type="submission" date="2017-07" db="EMBL/GenBank/DDBJ databases">
        <title>A draft genome sequence of Komagataeibacter sp. T5K1.</title>
        <authorList>
            <person name="Skraban J."/>
            <person name="Cleenwerck I."/>
            <person name="Vandamme P."/>
            <person name="Trcek J."/>
        </authorList>
    </citation>
    <scope>NUCLEOTIDE SEQUENCE [LARGE SCALE GENOMIC DNA]</scope>
    <source>
        <strain evidence="3 4">T5K1</strain>
    </source>
</reference>
<dbReference type="PRINTS" id="PR00483">
    <property type="entry name" value="BACPHPHTASE"/>
</dbReference>
<dbReference type="CDD" id="cd03397">
    <property type="entry name" value="PAP2_acid_phosphatase"/>
    <property type="match status" value="1"/>
</dbReference>
<dbReference type="RefSeq" id="WP_110531278.1">
    <property type="nucleotide sequence ID" value="NZ_NOXG01000016.1"/>
</dbReference>
<dbReference type="Gene3D" id="1.20.144.10">
    <property type="entry name" value="Phosphatidic acid phosphatase type 2/haloperoxidase"/>
    <property type="match status" value="1"/>
</dbReference>
<dbReference type="GO" id="GO:0003993">
    <property type="term" value="F:acid phosphatase activity"/>
    <property type="evidence" value="ECO:0007669"/>
    <property type="project" value="InterPro"/>
</dbReference>
<dbReference type="GO" id="GO:0030288">
    <property type="term" value="C:outer membrane-bounded periplasmic space"/>
    <property type="evidence" value="ECO:0007669"/>
    <property type="project" value="InterPro"/>
</dbReference>
<feature type="region of interest" description="Disordered" evidence="1">
    <location>
        <begin position="249"/>
        <end position="279"/>
    </location>
</feature>
<evidence type="ECO:0000313" key="3">
    <source>
        <dbReference type="EMBL" id="PYD75012.1"/>
    </source>
</evidence>
<protein>
    <submittedName>
        <fullName evidence="3">Acid phosphatase</fullName>
    </submittedName>
</protein>
<dbReference type="EMBL" id="NOXG01000016">
    <property type="protein sequence ID" value="PYD75012.1"/>
    <property type="molecule type" value="Genomic_DNA"/>
</dbReference>
<gene>
    <name evidence="3" type="ORF">CFR71_11560</name>
</gene>